<dbReference type="InterPro" id="IPR006016">
    <property type="entry name" value="UspA"/>
</dbReference>
<dbReference type="EMBL" id="VLKK01000024">
    <property type="protein sequence ID" value="TWH90177.1"/>
    <property type="molecule type" value="Genomic_DNA"/>
</dbReference>
<comment type="caution">
    <text evidence="3">The sequence shown here is derived from an EMBL/GenBank/DDBJ whole genome shotgun (WGS) entry which is preliminary data.</text>
</comment>
<dbReference type="CDD" id="cd00293">
    <property type="entry name" value="USP-like"/>
    <property type="match status" value="1"/>
</dbReference>
<protein>
    <submittedName>
        <fullName evidence="3">Nucleotide-binding universal stress UspA family protein</fullName>
    </submittedName>
</protein>
<name>A0A562K441_SPHWJ</name>
<evidence type="ECO:0000313" key="4">
    <source>
        <dbReference type="Proteomes" id="UP000316624"/>
    </source>
</evidence>
<proteinExistence type="inferred from homology"/>
<sequence length="278" mass="30161">MTVRDILLQANTHPEPTPEWSIDRVRELAARLGARVSLGVCQVHIPRVSNWLANKLLNIDGMIAGENKKSAVNADALMETFKARVPADQLGETFVINCPGTVTHWQLAVRARTHDLTVVPVYGHAETISVAEGLVFESGRPVLLLPEVTVPEFKFDRIAVAWDGSSVAARALSDAMPLLRQASSVAIVQITGEKDLSKAADPAEAVRNLKLHGIAAEVVAVELEERDAATTLQAYCERDGRELLVMGAFGHSRAREFVLGGVTRSVLEAPQLPIFISH</sequence>
<dbReference type="Proteomes" id="UP000316624">
    <property type="component" value="Unassembled WGS sequence"/>
</dbReference>
<dbReference type="AlphaFoldDB" id="A0A562K441"/>
<organism evidence="3 4">
    <name type="scientific">Sphingobium wenxiniae (strain DSM 21828 / CGMCC 1.7748 / JZ-1)</name>
    <dbReference type="NCBI Taxonomy" id="595605"/>
    <lineage>
        <taxon>Bacteria</taxon>
        <taxon>Pseudomonadati</taxon>
        <taxon>Pseudomonadota</taxon>
        <taxon>Alphaproteobacteria</taxon>
        <taxon>Sphingomonadales</taxon>
        <taxon>Sphingomonadaceae</taxon>
        <taxon>Sphingobium</taxon>
    </lineage>
</organism>
<dbReference type="RefSeq" id="WP_092958518.1">
    <property type="nucleotide sequence ID" value="NZ_JACIIY010000027.1"/>
</dbReference>
<dbReference type="Gene3D" id="3.40.50.12370">
    <property type="match status" value="1"/>
</dbReference>
<dbReference type="PRINTS" id="PR01438">
    <property type="entry name" value="UNVRSLSTRESS"/>
</dbReference>
<feature type="domain" description="UspA" evidence="2">
    <location>
        <begin position="155"/>
        <end position="274"/>
    </location>
</feature>
<evidence type="ECO:0000259" key="2">
    <source>
        <dbReference type="Pfam" id="PF00582"/>
    </source>
</evidence>
<comment type="similarity">
    <text evidence="1">Belongs to the universal stress protein A family.</text>
</comment>
<accession>A0A562K441</accession>
<evidence type="ECO:0000256" key="1">
    <source>
        <dbReference type="ARBA" id="ARBA00008791"/>
    </source>
</evidence>
<evidence type="ECO:0000313" key="3">
    <source>
        <dbReference type="EMBL" id="TWH90177.1"/>
    </source>
</evidence>
<dbReference type="InterPro" id="IPR006015">
    <property type="entry name" value="Universal_stress_UspA"/>
</dbReference>
<dbReference type="SUPFAM" id="SSF52402">
    <property type="entry name" value="Adenine nucleotide alpha hydrolases-like"/>
    <property type="match status" value="1"/>
</dbReference>
<reference evidence="3 4" key="1">
    <citation type="journal article" date="2015" name="Stand. Genomic Sci.">
        <title>Genomic Encyclopedia of Bacterial and Archaeal Type Strains, Phase III: the genomes of soil and plant-associated and newly described type strains.</title>
        <authorList>
            <person name="Whitman W.B."/>
            <person name="Woyke T."/>
            <person name="Klenk H.P."/>
            <person name="Zhou Y."/>
            <person name="Lilburn T.G."/>
            <person name="Beck B.J."/>
            <person name="De Vos P."/>
            <person name="Vandamme P."/>
            <person name="Eisen J.A."/>
            <person name="Garrity G."/>
            <person name="Hugenholtz P."/>
            <person name="Kyrpides N.C."/>
        </authorList>
    </citation>
    <scope>NUCLEOTIDE SEQUENCE [LARGE SCALE GENOMIC DNA]</scope>
    <source>
        <strain evidence="3 4">CGMCC 1.7748</strain>
    </source>
</reference>
<keyword evidence="4" id="KW-1185">Reference proteome</keyword>
<gene>
    <name evidence="3" type="ORF">IQ35_03650</name>
</gene>
<dbReference type="Pfam" id="PF00582">
    <property type="entry name" value="Usp"/>
    <property type="match status" value="1"/>
</dbReference>